<organism evidence="2">
    <name type="scientific">mine drainage metagenome</name>
    <dbReference type="NCBI Taxonomy" id="410659"/>
    <lineage>
        <taxon>unclassified sequences</taxon>
        <taxon>metagenomes</taxon>
        <taxon>ecological metagenomes</taxon>
    </lineage>
</organism>
<dbReference type="EMBL" id="AUZX01000472">
    <property type="protein sequence ID" value="EQD80691.1"/>
    <property type="molecule type" value="Genomic_DNA"/>
</dbReference>
<accession>T1C5D3</accession>
<dbReference type="PRINTS" id="PR00377">
    <property type="entry name" value="IMPHPHTASES"/>
</dbReference>
<name>T1C5D3_9ZZZZ</name>
<dbReference type="GO" id="GO:0008934">
    <property type="term" value="F:inositol monophosphate 1-phosphatase activity"/>
    <property type="evidence" value="ECO:0007669"/>
    <property type="project" value="TreeGrafter"/>
</dbReference>
<feature type="non-terminal residue" evidence="2">
    <location>
        <position position="142"/>
    </location>
</feature>
<dbReference type="SUPFAM" id="SSF56655">
    <property type="entry name" value="Carbohydrate phosphatase"/>
    <property type="match status" value="1"/>
</dbReference>
<reference evidence="2" key="1">
    <citation type="submission" date="2013-08" db="EMBL/GenBank/DDBJ databases">
        <authorList>
            <person name="Mendez C."/>
            <person name="Richter M."/>
            <person name="Ferrer M."/>
            <person name="Sanchez J."/>
        </authorList>
    </citation>
    <scope>NUCLEOTIDE SEQUENCE</scope>
</reference>
<dbReference type="PANTHER" id="PTHR20854:SF4">
    <property type="entry name" value="INOSITOL-1-MONOPHOSPHATASE-RELATED"/>
    <property type="match status" value="1"/>
</dbReference>
<gene>
    <name evidence="2" type="ORF">B1A_00625</name>
</gene>
<protein>
    <submittedName>
        <fullName evidence="2">Inositol-1(Or 4)-monophosphatase</fullName>
    </submittedName>
</protein>
<feature type="region of interest" description="Disordered" evidence="1">
    <location>
        <begin position="67"/>
        <end position="92"/>
    </location>
</feature>
<dbReference type="AlphaFoldDB" id="T1C5D3"/>
<proteinExistence type="predicted"/>
<dbReference type="PANTHER" id="PTHR20854">
    <property type="entry name" value="INOSITOL MONOPHOSPHATASE"/>
    <property type="match status" value="1"/>
</dbReference>
<reference evidence="2" key="2">
    <citation type="journal article" date="2014" name="ISME J.">
        <title>Microbial stratification in low pH oxic and suboxic macroscopic growths along an acid mine drainage.</title>
        <authorList>
            <person name="Mendez-Garcia C."/>
            <person name="Mesa V."/>
            <person name="Sprenger R.R."/>
            <person name="Richter M."/>
            <person name="Diez M.S."/>
            <person name="Solano J."/>
            <person name="Bargiela R."/>
            <person name="Golyshina O.V."/>
            <person name="Manteca A."/>
            <person name="Ramos J.L."/>
            <person name="Gallego J.R."/>
            <person name="Llorente I."/>
            <person name="Martins Dos Santos V.A."/>
            <person name="Jensen O.N."/>
            <person name="Pelaez A.I."/>
            <person name="Sanchez J."/>
            <person name="Ferrer M."/>
        </authorList>
    </citation>
    <scope>NUCLEOTIDE SEQUENCE</scope>
</reference>
<dbReference type="Pfam" id="PF00459">
    <property type="entry name" value="Inositol_P"/>
    <property type="match status" value="1"/>
</dbReference>
<dbReference type="InterPro" id="IPR000760">
    <property type="entry name" value="Inositol_monophosphatase-like"/>
</dbReference>
<comment type="caution">
    <text evidence="2">The sequence shown here is derived from an EMBL/GenBank/DDBJ whole genome shotgun (WGS) entry which is preliminary data.</text>
</comment>
<dbReference type="GO" id="GO:0007165">
    <property type="term" value="P:signal transduction"/>
    <property type="evidence" value="ECO:0007669"/>
    <property type="project" value="TreeGrafter"/>
</dbReference>
<evidence type="ECO:0000256" key="1">
    <source>
        <dbReference type="SAM" id="MobiDB-lite"/>
    </source>
</evidence>
<evidence type="ECO:0000313" key="2">
    <source>
        <dbReference type="EMBL" id="EQD80691.1"/>
    </source>
</evidence>
<dbReference type="Gene3D" id="3.30.540.10">
    <property type="entry name" value="Fructose-1,6-Bisphosphatase, subunit A, domain 1"/>
    <property type="match status" value="1"/>
</dbReference>
<sequence>MQPITNIAIRAARRGGEVILRQVDRVEHLLVQEKARHDFVSEVDRGAEQAILEVIRSVYPDHAILAEESGPRGGDGFGSALDHRPAGRDHQLPPWPARLCGFSCVRSPWRAGGGGLLDPLRGELFVASRGEGALLNDRRIRV</sequence>
<feature type="compositionally biased region" description="Basic and acidic residues" evidence="1">
    <location>
        <begin position="81"/>
        <end position="91"/>
    </location>
</feature>
<dbReference type="GO" id="GO:0006020">
    <property type="term" value="P:inositol metabolic process"/>
    <property type="evidence" value="ECO:0007669"/>
    <property type="project" value="TreeGrafter"/>
</dbReference>